<dbReference type="Proteomes" id="UP001186944">
    <property type="component" value="Unassembled WGS sequence"/>
</dbReference>
<keyword evidence="3" id="KW-0560">Oxidoreductase</keyword>
<keyword evidence="4" id="KW-0186">Copper</keyword>
<name>A0AA89C1F6_PINIB</name>
<dbReference type="PROSITE" id="PS00079">
    <property type="entry name" value="MULTICOPPER_OXIDASE1"/>
    <property type="match status" value="1"/>
</dbReference>
<dbReference type="Pfam" id="PF07732">
    <property type="entry name" value="Cu-oxidase_3"/>
    <property type="match status" value="1"/>
</dbReference>
<dbReference type="GO" id="GO:0005507">
    <property type="term" value="F:copper ion binding"/>
    <property type="evidence" value="ECO:0007669"/>
    <property type="project" value="InterPro"/>
</dbReference>
<dbReference type="GO" id="GO:0016491">
    <property type="term" value="F:oxidoreductase activity"/>
    <property type="evidence" value="ECO:0007669"/>
    <property type="project" value="UniProtKB-KW"/>
</dbReference>
<comment type="similarity">
    <text evidence="1">Belongs to the multicopper oxidase family.</text>
</comment>
<proteinExistence type="inferred from homology"/>
<evidence type="ECO:0000313" key="7">
    <source>
        <dbReference type="Proteomes" id="UP001186944"/>
    </source>
</evidence>
<gene>
    <name evidence="6" type="ORF">FSP39_011382</name>
</gene>
<evidence type="ECO:0000256" key="4">
    <source>
        <dbReference type="ARBA" id="ARBA00023008"/>
    </source>
</evidence>
<dbReference type="EMBL" id="VSWD01000005">
    <property type="protein sequence ID" value="KAK3102436.1"/>
    <property type="molecule type" value="Genomic_DNA"/>
</dbReference>
<dbReference type="InterPro" id="IPR045087">
    <property type="entry name" value="Cu-oxidase_fam"/>
</dbReference>
<comment type="caution">
    <text evidence="6">The sequence shown here is derived from an EMBL/GenBank/DDBJ whole genome shotgun (WGS) entry which is preliminary data.</text>
</comment>
<dbReference type="PANTHER" id="PTHR11709">
    <property type="entry name" value="MULTI-COPPER OXIDASE"/>
    <property type="match status" value="1"/>
</dbReference>
<dbReference type="InterPro" id="IPR008972">
    <property type="entry name" value="Cupredoxin"/>
</dbReference>
<evidence type="ECO:0000256" key="1">
    <source>
        <dbReference type="ARBA" id="ARBA00010609"/>
    </source>
</evidence>
<evidence type="ECO:0000256" key="2">
    <source>
        <dbReference type="ARBA" id="ARBA00022723"/>
    </source>
</evidence>
<reference evidence="6" key="1">
    <citation type="submission" date="2019-08" db="EMBL/GenBank/DDBJ databases">
        <title>The improved chromosome-level genome for the pearl oyster Pinctada fucata martensii using PacBio sequencing and Hi-C.</title>
        <authorList>
            <person name="Zheng Z."/>
        </authorList>
    </citation>
    <scope>NUCLEOTIDE SEQUENCE</scope>
    <source>
        <strain evidence="6">ZZ-2019</strain>
        <tissue evidence="6">Adductor muscle</tissue>
    </source>
</reference>
<dbReference type="InterPro" id="IPR011707">
    <property type="entry name" value="Cu-oxidase-like_N"/>
</dbReference>
<dbReference type="Gene3D" id="2.60.40.420">
    <property type="entry name" value="Cupredoxins - blue copper proteins"/>
    <property type="match status" value="1"/>
</dbReference>
<organism evidence="6 7">
    <name type="scientific">Pinctada imbricata</name>
    <name type="common">Atlantic pearl-oyster</name>
    <name type="synonym">Pinctada martensii</name>
    <dbReference type="NCBI Taxonomy" id="66713"/>
    <lineage>
        <taxon>Eukaryota</taxon>
        <taxon>Metazoa</taxon>
        <taxon>Spiralia</taxon>
        <taxon>Lophotrochozoa</taxon>
        <taxon>Mollusca</taxon>
        <taxon>Bivalvia</taxon>
        <taxon>Autobranchia</taxon>
        <taxon>Pteriomorphia</taxon>
        <taxon>Pterioida</taxon>
        <taxon>Pterioidea</taxon>
        <taxon>Pteriidae</taxon>
        <taxon>Pinctada</taxon>
    </lineage>
</organism>
<evidence type="ECO:0000256" key="3">
    <source>
        <dbReference type="ARBA" id="ARBA00023002"/>
    </source>
</evidence>
<keyword evidence="7" id="KW-1185">Reference proteome</keyword>
<evidence type="ECO:0000259" key="5">
    <source>
        <dbReference type="Pfam" id="PF07732"/>
    </source>
</evidence>
<accession>A0AA89C1F6</accession>
<dbReference type="AlphaFoldDB" id="A0AA89C1F6"/>
<protein>
    <recommendedName>
        <fullName evidence="5">Plastocyanin-like domain-containing protein</fullName>
    </recommendedName>
</protein>
<sequence>MTMIDDVLGAVYPSNGSLYELRDKNNDNDSRPISTDGVITADGWTIPRLVIVANRTMPGPTIIATKGQRLKVKVINKLRAETVAIHWHGITQKGTPYMDGVPFITQCPILPGNFFTYGFDLLESGTYFYHSHIAVQQADGLFGALIIQDTNEGRYSRFCAAGPGMES</sequence>
<evidence type="ECO:0000313" key="6">
    <source>
        <dbReference type="EMBL" id="KAK3102436.1"/>
    </source>
</evidence>
<dbReference type="CDD" id="cd13858">
    <property type="entry name" value="CuRO_1_tcLCC2_insect_like"/>
    <property type="match status" value="1"/>
</dbReference>
<feature type="domain" description="Plastocyanin-like" evidence="5">
    <location>
        <begin position="48"/>
        <end position="151"/>
    </location>
</feature>
<dbReference type="SUPFAM" id="SSF49503">
    <property type="entry name" value="Cupredoxins"/>
    <property type="match status" value="1"/>
</dbReference>
<keyword evidence="2" id="KW-0479">Metal-binding</keyword>
<dbReference type="InterPro" id="IPR033138">
    <property type="entry name" value="Cu_oxidase_CS"/>
</dbReference>
<dbReference type="PANTHER" id="PTHR11709:SF394">
    <property type="entry name" value="FI03373P-RELATED"/>
    <property type="match status" value="1"/>
</dbReference>